<dbReference type="Proteomes" id="UP000092528">
    <property type="component" value="Chromosome 2"/>
</dbReference>
<organism evidence="2 3">
    <name type="scientific">Vibrio scophthalmi</name>
    <dbReference type="NCBI Taxonomy" id="45658"/>
    <lineage>
        <taxon>Bacteria</taxon>
        <taxon>Pseudomonadati</taxon>
        <taxon>Pseudomonadota</taxon>
        <taxon>Gammaproteobacteria</taxon>
        <taxon>Vibrionales</taxon>
        <taxon>Vibrionaceae</taxon>
        <taxon>Vibrio</taxon>
    </lineage>
</organism>
<protein>
    <recommendedName>
        <fullName evidence="4">DUF3465 domain-containing protein</fullName>
    </recommendedName>
</protein>
<keyword evidence="1" id="KW-0732">Signal</keyword>
<feature type="signal peptide" evidence="1">
    <location>
        <begin position="1"/>
        <end position="21"/>
    </location>
</feature>
<keyword evidence="3" id="KW-1185">Reference proteome</keyword>
<name>A0A1C7FFY2_9VIBR</name>
<dbReference type="Pfam" id="PF11948">
    <property type="entry name" value="DUF3465"/>
    <property type="match status" value="1"/>
</dbReference>
<evidence type="ECO:0000256" key="1">
    <source>
        <dbReference type="SAM" id="SignalP"/>
    </source>
</evidence>
<dbReference type="PATRIC" id="fig|45658.7.peg.3148"/>
<dbReference type="InterPro" id="IPR021856">
    <property type="entry name" value="DUF3465"/>
</dbReference>
<gene>
    <name evidence="2" type="ORF">VSVS05_03206</name>
</gene>
<reference evidence="2 3" key="1">
    <citation type="submission" date="2016-07" db="EMBL/GenBank/DDBJ databases">
        <title>Genome sequencing of Vibrio scophthalmi strain VS-05, an isolated from Paralichthys olivaceus.</title>
        <authorList>
            <person name="Han H.-J."/>
        </authorList>
    </citation>
    <scope>NUCLEOTIDE SEQUENCE [LARGE SCALE GENOMIC DNA]</scope>
    <source>
        <strain evidence="2 3">VS-05</strain>
    </source>
</reference>
<feature type="chain" id="PRO_5008885652" description="DUF3465 domain-containing protein" evidence="1">
    <location>
        <begin position="22"/>
        <end position="131"/>
    </location>
</feature>
<dbReference type="RefSeq" id="WP_065546141.1">
    <property type="nucleotide sequence ID" value="NZ_CP016415.1"/>
</dbReference>
<dbReference type="AlphaFoldDB" id="A0A1C7FFY2"/>
<dbReference type="EMBL" id="CP016415">
    <property type="protein sequence ID" value="ANU38244.1"/>
    <property type="molecule type" value="Genomic_DNA"/>
</dbReference>
<evidence type="ECO:0008006" key="4">
    <source>
        <dbReference type="Google" id="ProtNLM"/>
    </source>
</evidence>
<sequence>MKWIFGLLVSILCVFSSGIWANDAALKQAFENQQSDLQIRGSGTVIRLLPDDNHGSRHQKFIIKLSNKQTLLVSHNIDLAPRISNLSKGDFVEFYGEYEWNRKGGVIHWTHKDPRNKHSHGWLKHQGRTYD</sequence>
<evidence type="ECO:0000313" key="2">
    <source>
        <dbReference type="EMBL" id="ANU38244.1"/>
    </source>
</evidence>
<proteinExistence type="predicted"/>
<evidence type="ECO:0000313" key="3">
    <source>
        <dbReference type="Proteomes" id="UP000092528"/>
    </source>
</evidence>
<accession>A0A1C7FFY2</accession>